<accession>A0A815D0K1</accession>
<evidence type="ECO:0000313" key="1">
    <source>
        <dbReference type="EMBL" id="CAF1291230.1"/>
    </source>
</evidence>
<evidence type="ECO:0008006" key="3">
    <source>
        <dbReference type="Google" id="ProtNLM"/>
    </source>
</evidence>
<dbReference type="EMBL" id="CAJNOV010007598">
    <property type="protein sequence ID" value="CAF1291230.1"/>
    <property type="molecule type" value="Genomic_DNA"/>
</dbReference>
<evidence type="ECO:0000313" key="2">
    <source>
        <dbReference type="Proteomes" id="UP000663855"/>
    </source>
</evidence>
<gene>
    <name evidence="1" type="ORF">CJN711_LOCUS16438</name>
</gene>
<protein>
    <recommendedName>
        <fullName evidence="3">F-box domain-containing protein</fullName>
    </recommendedName>
</protein>
<name>A0A815D0K1_9BILA</name>
<dbReference type="Proteomes" id="UP000663855">
    <property type="component" value="Unassembled WGS sequence"/>
</dbReference>
<comment type="caution">
    <text evidence="1">The sequence shown here is derived from an EMBL/GenBank/DDBJ whole genome shotgun (WGS) entry which is preliminary data.</text>
</comment>
<dbReference type="AlphaFoldDB" id="A0A815D0K1"/>
<proteinExistence type="predicted"/>
<sequence>MHHSTVNILSLCDEMLLAIFNKLNNIDVLYSLIGVNQKLDRLARDITCTQSVDLVTISSNELNDTRNKSILDRFYVDIIPRIQHNIEYFTLDSLSIDCVLRIGNYHKLHKLILVNVQLEATSHIFNDICRYLPSKTCYSSSIVHLNIRVRDLDGCLRLLDGRLSQLQTFIAEVDYIYNTSVIINNTVKMNEELLPTPDDVKRALIQRGYNVNCYTDYSVFSNGQCHIYSLPFTMDRMYTHSSKFHGDLSLTVRY</sequence>
<organism evidence="1 2">
    <name type="scientific">Rotaria magnacalcarata</name>
    <dbReference type="NCBI Taxonomy" id="392030"/>
    <lineage>
        <taxon>Eukaryota</taxon>
        <taxon>Metazoa</taxon>
        <taxon>Spiralia</taxon>
        <taxon>Gnathifera</taxon>
        <taxon>Rotifera</taxon>
        <taxon>Eurotatoria</taxon>
        <taxon>Bdelloidea</taxon>
        <taxon>Philodinida</taxon>
        <taxon>Philodinidae</taxon>
        <taxon>Rotaria</taxon>
    </lineage>
</organism>
<reference evidence="1" key="1">
    <citation type="submission" date="2021-02" db="EMBL/GenBank/DDBJ databases">
        <authorList>
            <person name="Nowell W R."/>
        </authorList>
    </citation>
    <scope>NUCLEOTIDE SEQUENCE</scope>
</reference>